<dbReference type="Proteomes" id="UP000286415">
    <property type="component" value="Unassembled WGS sequence"/>
</dbReference>
<evidence type="ECO:0000313" key="2">
    <source>
        <dbReference type="Proteomes" id="UP000286415"/>
    </source>
</evidence>
<comment type="caution">
    <text evidence="1">The sequence shown here is derived from an EMBL/GenBank/DDBJ whole genome shotgun (WGS) entry which is preliminary data.</text>
</comment>
<dbReference type="InParanoid" id="A0A419PZC0"/>
<reference evidence="1 2" key="1">
    <citation type="journal article" date="2018" name="Biotechnol. Adv.">
        <title>Improved genomic resources and new bioinformatic workflow for the carcinogenic parasite Clonorchis sinensis: Biotechnological implications.</title>
        <authorList>
            <person name="Wang D."/>
            <person name="Korhonen P.K."/>
            <person name="Gasser R.B."/>
            <person name="Young N.D."/>
        </authorList>
    </citation>
    <scope>NUCLEOTIDE SEQUENCE [LARGE SCALE GENOMIC DNA]</scope>
    <source>
        <strain evidence="1">Cs-k2</strain>
    </source>
</reference>
<gene>
    <name evidence="1" type="ORF">CSKR_106280</name>
</gene>
<sequence length="192" mass="21997">MEQVALPIPTPNLEDQETVLVRPVSAHQPGVRISAHVIRIYIDEIKKSFSCSTILVPNCHANGRRHEGWDTARWPKPRQGRSRCRARYLNMDLAPYLEVWESRSPHPGRRVAPTAPRLFAISFIPFCQVRGWPPPCFHHSELDIEKCNPFGKPWCLKLANVTRALEICALTSSITTIRTHTTSKIRKTFHNF</sequence>
<proteinExistence type="predicted"/>
<dbReference type="AlphaFoldDB" id="A0A419PZC0"/>
<name>A0A419PZC0_CLOSI</name>
<organism evidence="1 2">
    <name type="scientific">Clonorchis sinensis</name>
    <name type="common">Chinese liver fluke</name>
    <dbReference type="NCBI Taxonomy" id="79923"/>
    <lineage>
        <taxon>Eukaryota</taxon>
        <taxon>Metazoa</taxon>
        <taxon>Spiralia</taxon>
        <taxon>Lophotrochozoa</taxon>
        <taxon>Platyhelminthes</taxon>
        <taxon>Trematoda</taxon>
        <taxon>Digenea</taxon>
        <taxon>Opisthorchiida</taxon>
        <taxon>Opisthorchiata</taxon>
        <taxon>Opisthorchiidae</taxon>
        <taxon>Clonorchis</taxon>
    </lineage>
</organism>
<keyword evidence="2" id="KW-1185">Reference proteome</keyword>
<accession>A0A419PZC0</accession>
<reference evidence="1 2" key="2">
    <citation type="journal article" date="2021" name="Genomics">
        <title>High-quality reference genome for Clonorchis sinensis.</title>
        <authorList>
            <person name="Young N.D."/>
            <person name="Stroehlein A.J."/>
            <person name="Kinkar L."/>
            <person name="Wang T."/>
            <person name="Sohn W.M."/>
            <person name="Chang B.C.H."/>
            <person name="Kaur P."/>
            <person name="Weisz D."/>
            <person name="Dudchenko O."/>
            <person name="Aiden E.L."/>
            <person name="Korhonen P.K."/>
            <person name="Gasser R.B."/>
        </authorList>
    </citation>
    <scope>NUCLEOTIDE SEQUENCE [LARGE SCALE GENOMIC DNA]</scope>
    <source>
        <strain evidence="1">Cs-k2</strain>
    </source>
</reference>
<dbReference type="EMBL" id="NIRI02000056">
    <property type="protein sequence ID" value="KAG5443280.1"/>
    <property type="molecule type" value="Genomic_DNA"/>
</dbReference>
<evidence type="ECO:0000313" key="1">
    <source>
        <dbReference type="EMBL" id="KAG5443280.1"/>
    </source>
</evidence>
<protein>
    <submittedName>
        <fullName evidence="1">Uncharacterized protein</fullName>
    </submittedName>
</protein>